<evidence type="ECO:0000313" key="17">
    <source>
        <dbReference type="EMBL" id="RDE69931.1"/>
    </source>
</evidence>
<keyword evidence="4 15" id="KW-0963">Cytoplasm</keyword>
<dbReference type="GO" id="GO:0005829">
    <property type="term" value="C:cytosol"/>
    <property type="evidence" value="ECO:0007669"/>
    <property type="project" value="TreeGrafter"/>
</dbReference>
<proteinExistence type="inferred from homology"/>
<dbReference type="FunFam" id="3.40.1170.60:FF:000001">
    <property type="entry name" value="DNA polymerase IV"/>
    <property type="match status" value="1"/>
</dbReference>
<evidence type="ECO:0000256" key="13">
    <source>
        <dbReference type="ARBA" id="ARBA00023204"/>
    </source>
</evidence>
<evidence type="ECO:0000256" key="10">
    <source>
        <dbReference type="ARBA" id="ARBA00022842"/>
    </source>
</evidence>
<dbReference type="GO" id="GO:0006261">
    <property type="term" value="P:DNA-templated DNA replication"/>
    <property type="evidence" value="ECO:0007669"/>
    <property type="project" value="UniProtKB-UniRule"/>
</dbReference>
<keyword evidence="13 15" id="KW-0234">DNA repair</keyword>
<evidence type="ECO:0000256" key="15">
    <source>
        <dbReference type="HAMAP-Rule" id="MF_01113"/>
    </source>
</evidence>
<dbReference type="InterPro" id="IPR043128">
    <property type="entry name" value="Rev_trsase/Diguanyl_cyclase"/>
</dbReference>
<dbReference type="EMBL" id="QEPN01000010">
    <property type="protein sequence ID" value="RDE69931.1"/>
    <property type="molecule type" value="Genomic_DNA"/>
</dbReference>
<keyword evidence="10 15" id="KW-0460">Magnesium</keyword>
<dbReference type="InterPro" id="IPR017961">
    <property type="entry name" value="DNA_pol_Y-fam_little_finger"/>
</dbReference>
<accession>A0A369YFV4</accession>
<dbReference type="SUPFAM" id="SSF56672">
    <property type="entry name" value="DNA/RNA polymerases"/>
    <property type="match status" value="1"/>
</dbReference>
<comment type="catalytic activity">
    <reaction evidence="14 15">
        <text>DNA(n) + a 2'-deoxyribonucleoside 5'-triphosphate = DNA(n+1) + diphosphate</text>
        <dbReference type="Rhea" id="RHEA:22508"/>
        <dbReference type="Rhea" id="RHEA-COMP:17339"/>
        <dbReference type="Rhea" id="RHEA-COMP:17340"/>
        <dbReference type="ChEBI" id="CHEBI:33019"/>
        <dbReference type="ChEBI" id="CHEBI:61560"/>
        <dbReference type="ChEBI" id="CHEBI:173112"/>
        <dbReference type="EC" id="2.7.7.7"/>
    </reaction>
</comment>
<evidence type="ECO:0000256" key="3">
    <source>
        <dbReference type="ARBA" id="ARBA00022457"/>
    </source>
</evidence>
<dbReference type="InterPro" id="IPR022880">
    <property type="entry name" value="DNApol_IV"/>
</dbReference>
<keyword evidence="5 15" id="KW-0808">Transferase</keyword>
<dbReference type="GO" id="GO:0006281">
    <property type="term" value="P:DNA repair"/>
    <property type="evidence" value="ECO:0007669"/>
    <property type="project" value="UniProtKB-UniRule"/>
</dbReference>
<dbReference type="GO" id="GO:0009432">
    <property type="term" value="P:SOS response"/>
    <property type="evidence" value="ECO:0007669"/>
    <property type="project" value="TreeGrafter"/>
</dbReference>
<evidence type="ECO:0000256" key="1">
    <source>
        <dbReference type="ARBA" id="ARBA00004496"/>
    </source>
</evidence>
<dbReference type="Proteomes" id="UP000253872">
    <property type="component" value="Unassembled WGS sequence"/>
</dbReference>
<dbReference type="EC" id="2.7.7.7" evidence="15"/>
<evidence type="ECO:0000256" key="12">
    <source>
        <dbReference type="ARBA" id="ARBA00023125"/>
    </source>
</evidence>
<dbReference type="PANTHER" id="PTHR11076">
    <property type="entry name" value="DNA REPAIR POLYMERASE UMUC / TRANSFERASE FAMILY MEMBER"/>
    <property type="match status" value="1"/>
</dbReference>
<dbReference type="AlphaFoldDB" id="A0A369YFV4"/>
<evidence type="ECO:0000259" key="16">
    <source>
        <dbReference type="PROSITE" id="PS50173"/>
    </source>
</evidence>
<comment type="cofactor">
    <cofactor evidence="15">
        <name>Mg(2+)</name>
        <dbReference type="ChEBI" id="CHEBI:18420"/>
    </cofactor>
    <text evidence="15">Binds 2 magnesium ions per subunit.</text>
</comment>
<comment type="caution">
    <text evidence="17">The sequence shown here is derived from an EMBL/GenBank/DDBJ whole genome shotgun (WGS) entry which is preliminary data.</text>
</comment>
<dbReference type="Pfam" id="PF11799">
    <property type="entry name" value="IMS_C"/>
    <property type="match status" value="1"/>
</dbReference>
<evidence type="ECO:0000256" key="4">
    <source>
        <dbReference type="ARBA" id="ARBA00022490"/>
    </source>
</evidence>
<evidence type="ECO:0000256" key="6">
    <source>
        <dbReference type="ARBA" id="ARBA00022695"/>
    </source>
</evidence>
<evidence type="ECO:0000256" key="2">
    <source>
        <dbReference type="ARBA" id="ARBA00010945"/>
    </source>
</evidence>
<keyword evidence="3 15" id="KW-0515">Mutator protein</keyword>
<dbReference type="CDD" id="cd03586">
    <property type="entry name" value="PolY_Pol_IV_kappa"/>
    <property type="match status" value="1"/>
</dbReference>
<feature type="active site" evidence="15">
    <location>
        <position position="111"/>
    </location>
</feature>
<dbReference type="Gene3D" id="3.30.1490.100">
    <property type="entry name" value="DNA polymerase, Y-family, little finger domain"/>
    <property type="match status" value="1"/>
</dbReference>
<keyword evidence="9 15" id="KW-0227">DNA damage</keyword>
<feature type="site" description="Substrate discrimination" evidence="15">
    <location>
        <position position="20"/>
    </location>
</feature>
<dbReference type="STRING" id="1035839.GCA_000238795_00266"/>
<evidence type="ECO:0000256" key="14">
    <source>
        <dbReference type="ARBA" id="ARBA00049244"/>
    </source>
</evidence>
<dbReference type="HAMAP" id="MF_01113">
    <property type="entry name" value="DNApol_IV"/>
    <property type="match status" value="1"/>
</dbReference>
<comment type="function">
    <text evidence="15">Poorly processive, error-prone DNA polymerase involved in untargeted mutagenesis. Copies undamaged DNA at stalled replication forks, which arise in vivo from mismatched or misaligned primer ends. These misaligned primers can be extended by PolIV. Exhibits no 3'-5' exonuclease (proofreading) activity. May be involved in translesional synthesis, in conjunction with the beta clamp from PolIII.</text>
</comment>
<feature type="binding site" evidence="15">
    <location>
        <position position="15"/>
    </location>
    <ligand>
        <name>Mg(2+)</name>
        <dbReference type="ChEBI" id="CHEBI:18420"/>
    </ligand>
</feature>
<dbReference type="PROSITE" id="PS50173">
    <property type="entry name" value="UMUC"/>
    <property type="match status" value="1"/>
</dbReference>
<evidence type="ECO:0000256" key="5">
    <source>
        <dbReference type="ARBA" id="ARBA00022679"/>
    </source>
</evidence>
<comment type="similarity">
    <text evidence="2 15">Belongs to the DNA polymerase type-Y family.</text>
</comment>
<dbReference type="FunFam" id="1.10.150.20:FF:000019">
    <property type="entry name" value="DNA polymerase IV"/>
    <property type="match status" value="1"/>
</dbReference>
<evidence type="ECO:0000256" key="8">
    <source>
        <dbReference type="ARBA" id="ARBA00022723"/>
    </source>
</evidence>
<feature type="binding site" evidence="15">
    <location>
        <position position="110"/>
    </location>
    <ligand>
        <name>Mg(2+)</name>
        <dbReference type="ChEBI" id="CHEBI:18420"/>
    </ligand>
</feature>
<dbReference type="GO" id="GO:0000287">
    <property type="term" value="F:magnesium ion binding"/>
    <property type="evidence" value="ECO:0007669"/>
    <property type="project" value="UniProtKB-UniRule"/>
</dbReference>
<keyword evidence="8 15" id="KW-0479">Metal-binding</keyword>
<name>A0A369YFV4_9PAST</name>
<dbReference type="GO" id="GO:0003684">
    <property type="term" value="F:damaged DNA binding"/>
    <property type="evidence" value="ECO:0007669"/>
    <property type="project" value="InterPro"/>
</dbReference>
<sequence>MANLQNYQRKIIHIDMDCFYAAIEMRDDPSLVGKPVAVGGDVYQHGVLTTCNYEARKFGLHSAMPTAQALKRCPNLILRPVNMAYYKSVSAQIHQIFRRYTDIIEPLSLDEAFLDVTDSAHCAGSATWIAEAIRQAIAQELKLTASAGVAPLKFLAKIASDQNKPNGIFVIPPEKVADFIHQLPLKKIPGVGKVMREKLTQLGLQTCADIQQSDQALIYKTFGKFGQRLWAFSHGIDNRTIEPNRPRKSIAVENTLITPIDNLDEAKNIVSQQFETLKQRLNRNCKDIPLSEFKKLGIKLKFDDFSQTTLERTMNGLTLARFLTLLEQIWERRAKRKIRLIGLNVHLPNKKITHQLNLWE</sequence>
<reference evidence="17 18" key="1">
    <citation type="submission" date="2018-05" db="EMBL/GenBank/DDBJ databases">
        <title>Draft Genome Sequences for a Diverse set of 7 Haemophilus Species.</title>
        <authorList>
            <person name="Nichols M."/>
            <person name="Topaz N."/>
            <person name="Wang X."/>
            <person name="Wang X."/>
            <person name="Boxrud D."/>
        </authorList>
    </citation>
    <scope>NUCLEOTIDE SEQUENCE [LARGE SCALE GENOMIC DNA]</scope>
    <source>
        <strain evidence="17 18">C2002001239</strain>
    </source>
</reference>
<dbReference type="GO" id="GO:0003887">
    <property type="term" value="F:DNA-directed DNA polymerase activity"/>
    <property type="evidence" value="ECO:0007669"/>
    <property type="project" value="UniProtKB-UniRule"/>
</dbReference>
<feature type="domain" description="UmuC" evidence="16">
    <location>
        <begin position="11"/>
        <end position="192"/>
    </location>
</feature>
<dbReference type="RefSeq" id="WP_111404266.1">
    <property type="nucleotide sequence ID" value="NZ_QEPN01000010.1"/>
</dbReference>
<dbReference type="Gene3D" id="3.30.70.270">
    <property type="match status" value="1"/>
</dbReference>
<organism evidence="17 18">
    <name type="scientific">Haemophilus sputorum</name>
    <dbReference type="NCBI Taxonomy" id="1078480"/>
    <lineage>
        <taxon>Bacteria</taxon>
        <taxon>Pseudomonadati</taxon>
        <taxon>Pseudomonadota</taxon>
        <taxon>Gammaproteobacteria</taxon>
        <taxon>Pasteurellales</taxon>
        <taxon>Pasteurellaceae</taxon>
        <taxon>Haemophilus</taxon>
    </lineage>
</organism>
<dbReference type="InterPro" id="IPR053848">
    <property type="entry name" value="IMS_HHH_1"/>
</dbReference>
<keyword evidence="6 15" id="KW-0548">Nucleotidyltransferase</keyword>
<dbReference type="Pfam" id="PF21999">
    <property type="entry name" value="IMS_HHH_1"/>
    <property type="match status" value="1"/>
</dbReference>
<dbReference type="Gene3D" id="1.10.150.20">
    <property type="entry name" value="5' to 3' exonuclease, C-terminal subdomain"/>
    <property type="match status" value="1"/>
</dbReference>
<dbReference type="SUPFAM" id="SSF100879">
    <property type="entry name" value="Lesion bypass DNA polymerase (Y-family), little finger domain"/>
    <property type="match status" value="1"/>
</dbReference>
<dbReference type="GO" id="GO:0042276">
    <property type="term" value="P:error-prone translesion synthesis"/>
    <property type="evidence" value="ECO:0007669"/>
    <property type="project" value="TreeGrafter"/>
</dbReference>
<dbReference type="InterPro" id="IPR050116">
    <property type="entry name" value="DNA_polymerase-Y"/>
</dbReference>
<gene>
    <name evidence="15" type="primary">dinB</name>
    <name evidence="17" type="ORF">DPV93_09815</name>
</gene>
<dbReference type="FunFam" id="3.30.70.270:FF:000002">
    <property type="entry name" value="DNA polymerase IV"/>
    <property type="match status" value="1"/>
</dbReference>
<dbReference type="InterPro" id="IPR036775">
    <property type="entry name" value="DNA_pol_Y-fam_lit_finger_sf"/>
</dbReference>
<dbReference type="PANTHER" id="PTHR11076:SF33">
    <property type="entry name" value="DNA POLYMERASE KAPPA"/>
    <property type="match status" value="1"/>
</dbReference>
<evidence type="ECO:0000256" key="7">
    <source>
        <dbReference type="ARBA" id="ARBA00022705"/>
    </source>
</evidence>
<evidence type="ECO:0000256" key="11">
    <source>
        <dbReference type="ARBA" id="ARBA00022932"/>
    </source>
</evidence>
<keyword evidence="7 15" id="KW-0235">DNA replication</keyword>
<keyword evidence="11 15" id="KW-0239">DNA-directed DNA polymerase</keyword>
<dbReference type="InterPro" id="IPR043502">
    <property type="entry name" value="DNA/RNA_pol_sf"/>
</dbReference>
<dbReference type="Gene3D" id="3.40.1170.60">
    <property type="match status" value="1"/>
</dbReference>
<dbReference type="NCBIfam" id="NF002677">
    <property type="entry name" value="PRK02406.1"/>
    <property type="match status" value="1"/>
</dbReference>
<evidence type="ECO:0000256" key="9">
    <source>
        <dbReference type="ARBA" id="ARBA00022763"/>
    </source>
</evidence>
<dbReference type="Pfam" id="PF00817">
    <property type="entry name" value="IMS"/>
    <property type="match status" value="1"/>
</dbReference>
<dbReference type="InterPro" id="IPR001126">
    <property type="entry name" value="UmuC"/>
</dbReference>
<protein>
    <recommendedName>
        <fullName evidence="15">DNA polymerase IV</fullName>
        <shortName evidence="15">Pol IV</shortName>
        <ecNumber evidence="15">2.7.7.7</ecNumber>
    </recommendedName>
</protein>
<comment type="subunit">
    <text evidence="15">Monomer.</text>
</comment>
<evidence type="ECO:0000313" key="18">
    <source>
        <dbReference type="Proteomes" id="UP000253872"/>
    </source>
</evidence>
<comment type="subcellular location">
    <subcellularLocation>
        <location evidence="1 15">Cytoplasm</location>
    </subcellularLocation>
</comment>
<keyword evidence="12 15" id="KW-0238">DNA-binding</keyword>